<dbReference type="Pfam" id="PF04542">
    <property type="entry name" value="Sigma70_r2"/>
    <property type="match status" value="1"/>
</dbReference>
<feature type="domain" description="RNA polymerase sigma factor 70 region 4 type 2" evidence="6">
    <location>
        <begin position="103"/>
        <end position="154"/>
    </location>
</feature>
<dbReference type="InterPro" id="IPR013324">
    <property type="entry name" value="RNA_pol_sigma_r3/r4-like"/>
</dbReference>
<dbReference type="GO" id="GO:0006352">
    <property type="term" value="P:DNA-templated transcription initiation"/>
    <property type="evidence" value="ECO:0007669"/>
    <property type="project" value="InterPro"/>
</dbReference>
<keyword evidence="3" id="KW-0731">Sigma factor</keyword>
<dbReference type="Proteomes" id="UP000036867">
    <property type="component" value="Unassembled WGS sequence"/>
</dbReference>
<evidence type="ECO:0000256" key="1">
    <source>
        <dbReference type="ARBA" id="ARBA00010641"/>
    </source>
</evidence>
<gene>
    <name evidence="7" type="ORF">AMD00_02750</name>
</gene>
<evidence type="ECO:0000256" key="3">
    <source>
        <dbReference type="ARBA" id="ARBA00023082"/>
    </source>
</evidence>
<dbReference type="CDD" id="cd06171">
    <property type="entry name" value="Sigma70_r4"/>
    <property type="match status" value="1"/>
</dbReference>
<evidence type="ECO:0000259" key="6">
    <source>
        <dbReference type="Pfam" id="PF08281"/>
    </source>
</evidence>
<keyword evidence="4" id="KW-0804">Transcription</keyword>
<dbReference type="PANTHER" id="PTHR43133">
    <property type="entry name" value="RNA POLYMERASE ECF-TYPE SIGMA FACTO"/>
    <property type="match status" value="1"/>
</dbReference>
<dbReference type="SUPFAM" id="SSF88659">
    <property type="entry name" value="Sigma3 and sigma4 domains of RNA polymerase sigma factors"/>
    <property type="match status" value="1"/>
</dbReference>
<feature type="domain" description="RNA polymerase sigma-70 region 2" evidence="5">
    <location>
        <begin position="10"/>
        <end position="71"/>
    </location>
</feature>
<evidence type="ECO:0000313" key="8">
    <source>
        <dbReference type="Proteomes" id="UP000036867"/>
    </source>
</evidence>
<dbReference type="InterPro" id="IPR013249">
    <property type="entry name" value="RNA_pol_sigma70_r4_t2"/>
</dbReference>
<dbReference type="InterPro" id="IPR036388">
    <property type="entry name" value="WH-like_DNA-bd_sf"/>
</dbReference>
<evidence type="ECO:0000259" key="5">
    <source>
        <dbReference type="Pfam" id="PF04542"/>
    </source>
</evidence>
<dbReference type="RefSeq" id="WP_053415556.1">
    <property type="nucleotide sequence ID" value="NZ_CP063302.1"/>
</dbReference>
<organism evidence="7 8">
    <name type="scientific">Viridibacillus arvi</name>
    <dbReference type="NCBI Taxonomy" id="263475"/>
    <lineage>
        <taxon>Bacteria</taxon>
        <taxon>Bacillati</taxon>
        <taxon>Bacillota</taxon>
        <taxon>Bacilli</taxon>
        <taxon>Bacillales</taxon>
        <taxon>Caryophanaceae</taxon>
        <taxon>Viridibacillus</taxon>
    </lineage>
</organism>
<dbReference type="Gene3D" id="1.10.1740.10">
    <property type="match status" value="1"/>
</dbReference>
<sequence length="171" mass="20192">MTRLEKFIYDHGDELLRLAYTYVKNKQAAEDIVQDVLLKAFEKQSLFREEATYRTYLYRMTINRSYDYLRSWHYKNTTMGEKIQHLFGRSTEQDIVTKSENRLLAQAVLSLPLKYREVIVLTYYLDYSSEEIGMLLNCSSATVRTRLARGRKKLKLVLKEDGFDGTIENGY</sequence>
<evidence type="ECO:0000256" key="4">
    <source>
        <dbReference type="ARBA" id="ARBA00023163"/>
    </source>
</evidence>
<dbReference type="Gene3D" id="1.10.10.10">
    <property type="entry name" value="Winged helix-like DNA-binding domain superfamily/Winged helix DNA-binding domain"/>
    <property type="match status" value="1"/>
</dbReference>
<dbReference type="GO" id="GO:0016987">
    <property type="term" value="F:sigma factor activity"/>
    <property type="evidence" value="ECO:0007669"/>
    <property type="project" value="UniProtKB-KW"/>
</dbReference>
<evidence type="ECO:0000256" key="2">
    <source>
        <dbReference type="ARBA" id="ARBA00023015"/>
    </source>
</evidence>
<keyword evidence="8" id="KW-1185">Reference proteome</keyword>
<dbReference type="AlphaFoldDB" id="A0A0M0LKI3"/>
<comment type="similarity">
    <text evidence="1">Belongs to the sigma-70 factor family. ECF subfamily.</text>
</comment>
<name>A0A0M0LKI3_9BACL</name>
<dbReference type="InterPro" id="IPR039425">
    <property type="entry name" value="RNA_pol_sigma-70-like"/>
</dbReference>
<dbReference type="NCBIfam" id="TIGR02937">
    <property type="entry name" value="sigma70-ECF"/>
    <property type="match status" value="1"/>
</dbReference>
<dbReference type="InterPro" id="IPR007627">
    <property type="entry name" value="RNA_pol_sigma70_r2"/>
</dbReference>
<accession>A0A0M0LKI3</accession>
<dbReference type="OrthoDB" id="9794508at2"/>
<proteinExistence type="inferred from homology"/>
<reference evidence="8" key="1">
    <citation type="submission" date="2015-08" db="EMBL/GenBank/DDBJ databases">
        <title>Fjat-10028 dsm 16317.</title>
        <authorList>
            <person name="Liu B."/>
            <person name="Wang J."/>
            <person name="Zhu Y."/>
            <person name="Liu G."/>
            <person name="Chen Q."/>
            <person name="Chen Z."/>
            <person name="Lan J."/>
            <person name="Che J."/>
            <person name="Ge C."/>
            <person name="Shi H."/>
            <person name="Pan Z."/>
            <person name="Liu X."/>
        </authorList>
    </citation>
    <scope>NUCLEOTIDE SEQUENCE [LARGE SCALE GENOMIC DNA]</scope>
    <source>
        <strain evidence="8">DSM 16317</strain>
    </source>
</reference>
<dbReference type="SUPFAM" id="SSF88946">
    <property type="entry name" value="Sigma2 domain of RNA polymerase sigma factors"/>
    <property type="match status" value="1"/>
</dbReference>
<keyword evidence="2" id="KW-0805">Transcription regulation</keyword>
<dbReference type="Pfam" id="PF08281">
    <property type="entry name" value="Sigma70_r4_2"/>
    <property type="match status" value="1"/>
</dbReference>
<dbReference type="GO" id="GO:0003677">
    <property type="term" value="F:DNA binding"/>
    <property type="evidence" value="ECO:0007669"/>
    <property type="project" value="InterPro"/>
</dbReference>
<dbReference type="InterPro" id="IPR013325">
    <property type="entry name" value="RNA_pol_sigma_r2"/>
</dbReference>
<dbReference type="EMBL" id="LILB01000001">
    <property type="protein sequence ID" value="KOO51417.1"/>
    <property type="molecule type" value="Genomic_DNA"/>
</dbReference>
<dbReference type="PANTHER" id="PTHR43133:SF60">
    <property type="entry name" value="RNA POLYMERASE SIGMA FACTOR SIGV"/>
    <property type="match status" value="1"/>
</dbReference>
<dbReference type="InterPro" id="IPR014284">
    <property type="entry name" value="RNA_pol_sigma-70_dom"/>
</dbReference>
<evidence type="ECO:0000313" key="7">
    <source>
        <dbReference type="EMBL" id="KOO51417.1"/>
    </source>
</evidence>
<dbReference type="GeneID" id="301135033"/>
<dbReference type="STRING" id="263475.AMD00_02750"/>
<comment type="caution">
    <text evidence="7">The sequence shown here is derived from an EMBL/GenBank/DDBJ whole genome shotgun (WGS) entry which is preliminary data.</text>
</comment>
<protein>
    <submittedName>
        <fullName evidence="7">RNA polymerase subunit sigma-24</fullName>
    </submittedName>
</protein>
<dbReference type="PATRIC" id="fig|263475.3.peg.892"/>